<accession>A0A7R9HAP2</accession>
<protein>
    <recommendedName>
        <fullName evidence="4">RING-CH-type domain-containing protein</fullName>
    </recommendedName>
</protein>
<dbReference type="Pfam" id="PF12906">
    <property type="entry name" value="RINGv"/>
    <property type="match status" value="1"/>
</dbReference>
<dbReference type="SUPFAM" id="SSF57850">
    <property type="entry name" value="RING/U-box"/>
    <property type="match status" value="1"/>
</dbReference>
<sequence length="399" mass="44332">MKKKSFLLKPSVPKEVVSTVRGGFLSESPVTSIAAGNRTPASERTHSGPATDKLCESDQTDAYSPLPEQKIDVSQLHQSRFGLLSQALMLMIVVGFLFSETLSEFWKKKVPLNSRNCHDVVFRVVEIGVALWFPCVLWNCMSPEQLWILNPKRILKKLELDSGSAQGSDGRDDAKVDKSLQGGTVIVSNREGDDTCYHWSVYVLSLESVLLVCMCYHWREYVPDDTDSSGSKDCWICYDSDRQDMGPLIQPCQCRGDVSSVHHDCLRRWLVESAPNPDSLRCKVCNSPYQVQRGEHLDWQHGFTTQHWLQTAAIVTCMCVSAAGAWVTIQLFEDAVIRCLAAGSALLIQYVCVRFLGLHTVVAYQRAKVSALSIVGSHVSTISETVAVDIPKGPQQAHI</sequence>
<dbReference type="PANTHER" id="PTHR20893:SF2">
    <property type="entry name" value="LD08641P"/>
    <property type="match status" value="1"/>
</dbReference>
<dbReference type="CDD" id="cd16495">
    <property type="entry name" value="RING_CH-C4HC3_MARCH"/>
    <property type="match status" value="1"/>
</dbReference>
<dbReference type="PANTHER" id="PTHR20893">
    <property type="entry name" value="LD08641P"/>
    <property type="match status" value="1"/>
</dbReference>
<feature type="domain" description="RING-CH-type" evidence="4">
    <location>
        <begin position="226"/>
        <end position="292"/>
    </location>
</feature>
<name>A0A7R9HAP2_TIMPO</name>
<evidence type="ECO:0000259" key="4">
    <source>
        <dbReference type="PROSITE" id="PS51292"/>
    </source>
</evidence>
<dbReference type="InterPro" id="IPR013083">
    <property type="entry name" value="Znf_RING/FYVE/PHD"/>
</dbReference>
<dbReference type="PROSITE" id="PS51292">
    <property type="entry name" value="ZF_RING_CH"/>
    <property type="match status" value="1"/>
</dbReference>
<evidence type="ECO:0000256" key="1">
    <source>
        <dbReference type="ARBA" id="ARBA00022723"/>
    </source>
</evidence>
<keyword evidence="1" id="KW-0479">Metal-binding</keyword>
<dbReference type="InterPro" id="IPR011016">
    <property type="entry name" value="Znf_RING-CH"/>
</dbReference>
<evidence type="ECO:0000256" key="2">
    <source>
        <dbReference type="ARBA" id="ARBA00022771"/>
    </source>
</evidence>
<organism evidence="5">
    <name type="scientific">Timema poppense</name>
    <name type="common">Walking stick</name>
    <dbReference type="NCBI Taxonomy" id="170557"/>
    <lineage>
        <taxon>Eukaryota</taxon>
        <taxon>Metazoa</taxon>
        <taxon>Ecdysozoa</taxon>
        <taxon>Arthropoda</taxon>
        <taxon>Hexapoda</taxon>
        <taxon>Insecta</taxon>
        <taxon>Pterygota</taxon>
        <taxon>Neoptera</taxon>
        <taxon>Polyneoptera</taxon>
        <taxon>Phasmatodea</taxon>
        <taxon>Timematodea</taxon>
        <taxon>Timematoidea</taxon>
        <taxon>Timematidae</taxon>
        <taxon>Timema</taxon>
    </lineage>
</organism>
<dbReference type="EMBL" id="OD008946">
    <property type="protein sequence ID" value="CAD7415239.1"/>
    <property type="molecule type" value="Genomic_DNA"/>
</dbReference>
<gene>
    <name evidence="5" type="ORF">TPSB3V08_LOCUS10201</name>
</gene>
<evidence type="ECO:0000256" key="3">
    <source>
        <dbReference type="ARBA" id="ARBA00022833"/>
    </source>
</evidence>
<dbReference type="Gene3D" id="3.30.40.10">
    <property type="entry name" value="Zinc/RING finger domain, C3HC4 (zinc finger)"/>
    <property type="match status" value="1"/>
</dbReference>
<reference evidence="5" key="1">
    <citation type="submission" date="2020-11" db="EMBL/GenBank/DDBJ databases">
        <authorList>
            <person name="Tran Van P."/>
        </authorList>
    </citation>
    <scope>NUCLEOTIDE SEQUENCE</scope>
</reference>
<proteinExistence type="predicted"/>
<keyword evidence="3" id="KW-0862">Zinc</keyword>
<dbReference type="AlphaFoldDB" id="A0A7R9HAP2"/>
<evidence type="ECO:0000313" key="5">
    <source>
        <dbReference type="EMBL" id="CAD7415239.1"/>
    </source>
</evidence>
<dbReference type="GO" id="GO:0008270">
    <property type="term" value="F:zinc ion binding"/>
    <property type="evidence" value="ECO:0007669"/>
    <property type="project" value="UniProtKB-KW"/>
</dbReference>
<keyword evidence="2" id="KW-0863">Zinc-finger</keyword>
<dbReference type="SMART" id="SM00744">
    <property type="entry name" value="RINGv"/>
    <property type="match status" value="1"/>
</dbReference>